<sequence>MSKFGSPSDRKPPIYQSRYQLRSRRVVQPEASPFQTPQASLTKIPLPSRLPLVEKSEIRPEYRSISCELQALAKMVKDEFGNNDMGNAGFADTFNGNMFERGRFYDEYSARRNERLKRKKGQKGEREEEKRSSYSLGVNCDSVKRRDLKKLGSLRKTAPEGFMTASTVNVRYSLRSNSKENKKPPLLNSVDRSATGGERKIGARKGRRI</sequence>
<gene>
    <name evidence="2" type="ORF">Sjap_009741</name>
</gene>
<comment type="caution">
    <text evidence="2">The sequence shown here is derived from an EMBL/GenBank/DDBJ whole genome shotgun (WGS) entry which is preliminary data.</text>
</comment>
<feature type="compositionally biased region" description="Basic and acidic residues" evidence="1">
    <location>
        <begin position="122"/>
        <end position="132"/>
    </location>
</feature>
<reference evidence="2 3" key="1">
    <citation type="submission" date="2024-01" db="EMBL/GenBank/DDBJ databases">
        <title>Genome assemblies of Stephania.</title>
        <authorList>
            <person name="Yang L."/>
        </authorList>
    </citation>
    <scope>NUCLEOTIDE SEQUENCE [LARGE SCALE GENOMIC DNA]</scope>
    <source>
        <strain evidence="2">QJT</strain>
        <tissue evidence="2">Leaf</tissue>
    </source>
</reference>
<protein>
    <submittedName>
        <fullName evidence="2">Uncharacterized protein</fullName>
    </submittedName>
</protein>
<feature type="region of interest" description="Disordered" evidence="1">
    <location>
        <begin position="175"/>
        <end position="209"/>
    </location>
</feature>
<evidence type="ECO:0000313" key="3">
    <source>
        <dbReference type="Proteomes" id="UP001417504"/>
    </source>
</evidence>
<accession>A0AAP0J839</accession>
<dbReference type="Proteomes" id="UP001417504">
    <property type="component" value="Unassembled WGS sequence"/>
</dbReference>
<feature type="region of interest" description="Disordered" evidence="1">
    <location>
        <begin position="114"/>
        <end position="134"/>
    </location>
</feature>
<organism evidence="2 3">
    <name type="scientific">Stephania japonica</name>
    <dbReference type="NCBI Taxonomy" id="461633"/>
    <lineage>
        <taxon>Eukaryota</taxon>
        <taxon>Viridiplantae</taxon>
        <taxon>Streptophyta</taxon>
        <taxon>Embryophyta</taxon>
        <taxon>Tracheophyta</taxon>
        <taxon>Spermatophyta</taxon>
        <taxon>Magnoliopsida</taxon>
        <taxon>Ranunculales</taxon>
        <taxon>Menispermaceae</taxon>
        <taxon>Menispermoideae</taxon>
        <taxon>Cissampelideae</taxon>
        <taxon>Stephania</taxon>
    </lineage>
</organism>
<dbReference type="PANTHER" id="PTHR37259:SF2">
    <property type="entry name" value="OS07G0474300 PROTEIN"/>
    <property type="match status" value="1"/>
</dbReference>
<keyword evidence="3" id="KW-1185">Reference proteome</keyword>
<name>A0AAP0J839_9MAGN</name>
<evidence type="ECO:0000256" key="1">
    <source>
        <dbReference type="SAM" id="MobiDB-lite"/>
    </source>
</evidence>
<dbReference type="EMBL" id="JBBNAE010000004">
    <property type="protein sequence ID" value="KAK9129254.1"/>
    <property type="molecule type" value="Genomic_DNA"/>
</dbReference>
<dbReference type="AlphaFoldDB" id="A0AAP0J839"/>
<dbReference type="PANTHER" id="PTHR37259">
    <property type="entry name" value="OS07G0474300 PROTEIN"/>
    <property type="match status" value="1"/>
</dbReference>
<evidence type="ECO:0000313" key="2">
    <source>
        <dbReference type="EMBL" id="KAK9129254.1"/>
    </source>
</evidence>
<proteinExistence type="predicted"/>